<dbReference type="Pfam" id="PF12329">
    <property type="entry name" value="TMF_DNA_bd"/>
    <property type="match status" value="1"/>
</dbReference>
<evidence type="ECO:0000256" key="1">
    <source>
        <dbReference type="ARBA" id="ARBA00004555"/>
    </source>
</evidence>
<dbReference type="Proteomes" id="UP000094801">
    <property type="component" value="Unassembled WGS sequence"/>
</dbReference>
<keyword evidence="8" id="KW-1185">Reference proteome</keyword>
<gene>
    <name evidence="7" type="ORF">CANARDRAFT_5904</name>
</gene>
<feature type="domain" description="TATA element modulatory factor 1 TATA binding" evidence="6">
    <location>
        <begin position="730"/>
        <end position="843"/>
    </location>
</feature>
<keyword evidence="2" id="KW-0333">Golgi apparatus</keyword>
<evidence type="ECO:0000313" key="8">
    <source>
        <dbReference type="Proteomes" id="UP000094801"/>
    </source>
</evidence>
<dbReference type="InterPro" id="IPR022092">
    <property type="entry name" value="TMF_DNA-bd"/>
</dbReference>
<sequence>MEVSSPQNTAESIQLPADKLTVEDSNSDDGSVGTLQTKDEETAISVAINDEPQPQPEPESEPSPVIDEQPIQIDTAPKLSFPKKRLTLKERLAMAAKRTASTEDSKPSSVSTRESSTDISSQPKTAEGNLHGSTNSENEPDSQFKLPENFKELTKEELVDLLEKSTEAYEKQYTGTKELLKQNELLQKEHQDLIKSQQQTPRRVQTPIGNDALRKKLEEKEIQIKELLEEGSKLSMKEVTLTQTIKKMKQKEIDLEEELTNTEKENESLHTKVSELEAELETLKQSERNVKVERHGHESLQVKYDKLSLEKDVIYNELKEFKLRKLDVQLANTKKQLDDEIKANTTLQNKLDKLTNQYNMLKEESRNEKSQLDYKLSREKSKYLESIEESTNEIKRLENKMESLRLQSEASIDKSSEINGIHSQPSSSISIDLLQLQYTNAQENWKLIESTYLKKIANLESDIEILTQKDINYSKKIKTLTNDIKMRASEFNELMENETALRLELEEMNKQVAKLKQDLELQKHDYENLRRDNENEKNALEKKIQALEDDKARLTQINKLRLDTNNQSLQSTSVAVGNGAMSNSSSSSSIPSSNSFYLNDLNGSTNMNYYRTQRSVSSASIDNIGFGESSMTPRISSYGGNGRGYPNSSSSLYFNSPVQNYSIPSNIPQERIDESSIQNISGSTDDLHASSPIYGVRSSKSNMTLNRSYSRDEFETAHSSTIGGGGGGASSSMNGGNNIQMMGKLSSHIRRLEVEVMTLKDEVNELNAQKQEASNEIIRLLKENEMVESYKAKITTLQEDFNTLNANYDTTLELLGEKSERCGELEADVDDLKDMMRQQVQQLVEMQESFSKR</sequence>
<evidence type="ECO:0000259" key="6">
    <source>
        <dbReference type="Pfam" id="PF12325"/>
    </source>
</evidence>
<dbReference type="GO" id="GO:0005794">
    <property type="term" value="C:Golgi apparatus"/>
    <property type="evidence" value="ECO:0007669"/>
    <property type="project" value="UniProtKB-SubCell"/>
</dbReference>
<feature type="compositionally biased region" description="Polar residues" evidence="5">
    <location>
        <begin position="1"/>
        <end position="12"/>
    </location>
</feature>
<accession>A0A1E4T6K3</accession>
<dbReference type="PANTHER" id="PTHR46515:SF1">
    <property type="entry name" value="TATA ELEMENT MODULATORY FACTOR"/>
    <property type="match status" value="1"/>
</dbReference>
<feature type="coiled-coil region" evidence="4">
    <location>
        <begin position="176"/>
        <end position="293"/>
    </location>
</feature>
<protein>
    <recommendedName>
        <fullName evidence="6">TATA element modulatory factor 1 TATA binding domain-containing protein</fullName>
    </recommendedName>
</protein>
<name>A0A1E4T6K3_9ASCO</name>
<dbReference type="AlphaFoldDB" id="A0A1E4T6K3"/>
<evidence type="ECO:0000256" key="4">
    <source>
        <dbReference type="SAM" id="Coils"/>
    </source>
</evidence>
<feature type="coiled-coil region" evidence="4">
    <location>
        <begin position="742"/>
        <end position="849"/>
    </location>
</feature>
<evidence type="ECO:0000256" key="3">
    <source>
        <dbReference type="ARBA" id="ARBA00023054"/>
    </source>
</evidence>
<evidence type="ECO:0000313" key="7">
    <source>
        <dbReference type="EMBL" id="ODV87365.1"/>
    </source>
</evidence>
<feature type="coiled-coil region" evidence="4">
    <location>
        <begin position="491"/>
        <end position="557"/>
    </location>
</feature>
<dbReference type="GO" id="GO:0005783">
    <property type="term" value="C:endoplasmic reticulum"/>
    <property type="evidence" value="ECO:0007669"/>
    <property type="project" value="TreeGrafter"/>
</dbReference>
<dbReference type="Pfam" id="PF12325">
    <property type="entry name" value="TMF_TATA_bd"/>
    <property type="match status" value="1"/>
</dbReference>
<feature type="coiled-coil region" evidence="4">
    <location>
        <begin position="323"/>
        <end position="414"/>
    </location>
</feature>
<organism evidence="7 8">
    <name type="scientific">[Candida] arabinofermentans NRRL YB-2248</name>
    <dbReference type="NCBI Taxonomy" id="983967"/>
    <lineage>
        <taxon>Eukaryota</taxon>
        <taxon>Fungi</taxon>
        <taxon>Dikarya</taxon>
        <taxon>Ascomycota</taxon>
        <taxon>Saccharomycotina</taxon>
        <taxon>Pichiomycetes</taxon>
        <taxon>Pichiales</taxon>
        <taxon>Pichiaceae</taxon>
        <taxon>Ogataea</taxon>
        <taxon>Ogataea/Candida clade</taxon>
    </lineage>
</organism>
<feature type="compositionally biased region" description="Polar residues" evidence="5">
    <location>
        <begin position="107"/>
        <end position="124"/>
    </location>
</feature>
<keyword evidence="3 4" id="KW-0175">Coiled coil</keyword>
<evidence type="ECO:0000256" key="2">
    <source>
        <dbReference type="ARBA" id="ARBA00023034"/>
    </source>
</evidence>
<dbReference type="InterPro" id="IPR022091">
    <property type="entry name" value="TMF_TATA-bd"/>
</dbReference>
<dbReference type="PANTHER" id="PTHR46515">
    <property type="entry name" value="TATA ELEMENT MODULATORY FACTOR TMF1"/>
    <property type="match status" value="1"/>
</dbReference>
<dbReference type="InterPro" id="IPR052602">
    <property type="entry name" value="Growth_transcription_reg"/>
</dbReference>
<comment type="subcellular location">
    <subcellularLocation>
        <location evidence="1">Golgi apparatus</location>
    </subcellularLocation>
</comment>
<dbReference type="EMBL" id="KV453848">
    <property type="protein sequence ID" value="ODV87365.1"/>
    <property type="molecule type" value="Genomic_DNA"/>
</dbReference>
<evidence type="ECO:0000256" key="5">
    <source>
        <dbReference type="SAM" id="MobiDB-lite"/>
    </source>
</evidence>
<proteinExistence type="predicted"/>
<reference evidence="8" key="1">
    <citation type="submission" date="2016-04" db="EMBL/GenBank/DDBJ databases">
        <title>Comparative genomics of biotechnologically important yeasts.</title>
        <authorList>
            <consortium name="DOE Joint Genome Institute"/>
            <person name="Riley R."/>
            <person name="Haridas S."/>
            <person name="Wolfe K.H."/>
            <person name="Lopes M.R."/>
            <person name="Hittinger C.T."/>
            <person name="Goker M."/>
            <person name="Salamov A."/>
            <person name="Wisecaver J."/>
            <person name="Long T.M."/>
            <person name="Aerts A.L."/>
            <person name="Barry K."/>
            <person name="Choi C."/>
            <person name="Clum A."/>
            <person name="Coughlan A.Y."/>
            <person name="Deshpande S."/>
            <person name="Douglass A.P."/>
            <person name="Hanson S.J."/>
            <person name="Klenk H.-P."/>
            <person name="Labutti K."/>
            <person name="Lapidus A."/>
            <person name="Lindquist E."/>
            <person name="Lipzen A."/>
            <person name="Meier-Kolthoff J.P."/>
            <person name="Ohm R.A."/>
            <person name="Otillar R.P."/>
            <person name="Pangilinan J."/>
            <person name="Peng Y."/>
            <person name="Rokas A."/>
            <person name="Rosa C.A."/>
            <person name="Scheuner C."/>
            <person name="Sibirny A.A."/>
            <person name="Slot J.C."/>
            <person name="Stielow J.B."/>
            <person name="Sun H."/>
            <person name="Kurtzman C.P."/>
            <person name="Blackwell M."/>
            <person name="Grigoriev I.V."/>
            <person name="Jeffries T.W."/>
        </authorList>
    </citation>
    <scope>NUCLEOTIDE SEQUENCE [LARGE SCALE GENOMIC DNA]</scope>
    <source>
        <strain evidence="8">NRRL YB-2248</strain>
    </source>
</reference>
<feature type="region of interest" description="Disordered" evidence="5">
    <location>
        <begin position="1"/>
        <end position="148"/>
    </location>
</feature>
<dbReference type="OrthoDB" id="74178at2759"/>